<evidence type="ECO:0000313" key="2">
    <source>
        <dbReference type="EMBL" id="MFC7405937.1"/>
    </source>
</evidence>
<feature type="compositionally biased region" description="Low complexity" evidence="1">
    <location>
        <begin position="190"/>
        <end position="200"/>
    </location>
</feature>
<organism evidence="2 3">
    <name type="scientific">Georgenia alba</name>
    <dbReference type="NCBI Taxonomy" id="2233858"/>
    <lineage>
        <taxon>Bacteria</taxon>
        <taxon>Bacillati</taxon>
        <taxon>Actinomycetota</taxon>
        <taxon>Actinomycetes</taxon>
        <taxon>Micrococcales</taxon>
        <taxon>Bogoriellaceae</taxon>
        <taxon>Georgenia</taxon>
    </lineage>
</organism>
<dbReference type="EMBL" id="JBHTCQ010000002">
    <property type="protein sequence ID" value="MFC7405937.1"/>
    <property type="molecule type" value="Genomic_DNA"/>
</dbReference>
<reference evidence="3" key="1">
    <citation type="journal article" date="2019" name="Int. J. Syst. Evol. Microbiol.">
        <title>The Global Catalogue of Microorganisms (GCM) 10K type strain sequencing project: providing services to taxonomists for standard genome sequencing and annotation.</title>
        <authorList>
            <consortium name="The Broad Institute Genomics Platform"/>
            <consortium name="The Broad Institute Genome Sequencing Center for Infectious Disease"/>
            <person name="Wu L."/>
            <person name="Ma J."/>
        </authorList>
    </citation>
    <scope>NUCLEOTIDE SEQUENCE [LARGE SCALE GENOMIC DNA]</scope>
    <source>
        <strain evidence="3">JCM 1490</strain>
    </source>
</reference>
<dbReference type="RefSeq" id="WP_382394830.1">
    <property type="nucleotide sequence ID" value="NZ_JBHTCQ010000002.1"/>
</dbReference>
<name>A0ABW2QDC1_9MICO</name>
<evidence type="ECO:0008006" key="4">
    <source>
        <dbReference type="Google" id="ProtNLM"/>
    </source>
</evidence>
<dbReference type="PROSITE" id="PS51257">
    <property type="entry name" value="PROKAR_LIPOPROTEIN"/>
    <property type="match status" value="1"/>
</dbReference>
<dbReference type="Proteomes" id="UP001596455">
    <property type="component" value="Unassembled WGS sequence"/>
</dbReference>
<comment type="caution">
    <text evidence="2">The sequence shown here is derived from an EMBL/GenBank/DDBJ whole genome shotgun (WGS) entry which is preliminary data.</text>
</comment>
<feature type="region of interest" description="Disordered" evidence="1">
    <location>
        <begin position="165"/>
        <end position="241"/>
    </location>
</feature>
<proteinExistence type="predicted"/>
<sequence>MPSLVRARLPDYRGGAIRHLRVSLAALLSCALVACAPGVHRTVDQPTRPPAVVSQPTAPPETVVLPGGGAARLSAQAALTFFDAAPLAVVADPLSAVRGASLAVDLGVPVLVAGDDPSADVLEALDDLGTETVLAVGEPGLPDGLDVVPAPQDVDELAALVRSDLETSPVAPGDEVRAVAGLEPGTLLVEDATGDAGTGDATEDATGDASNSGGSTDDPRSADSSDDAGGPADDARLPYSERPEAVARDVVVMSTGAAAQAAAAASARAAGAQVQVVPDGDPRASSETVQATAEHAPDVVAGLGSSFGDAETLAWRTATAATGTELPGGGQLILPGRTYVAIYGSPGTGALGVLGEQDTAETVRRAAEHAEPFRRLTDTQVVPTLEIIATVATRGAGPDGDYSNELPLERLRPLVDAAAENGQWVVLDLQPGRADFLSQAKRYEELLREPHVGLALDPEWRLGPDEEPMQRIGHVDVGEVDQVVTWLADLTREERLPQKMLVLHQFRTDMIPGVDRLDTSRDEVAVLLHADGQGTQGDKLDTWRSVRANAPSLQWWGWKNFYDEDSPMLGPTETMAVEPTPNYVSYQ</sequence>
<protein>
    <recommendedName>
        <fullName evidence="4">Lipoprotein</fullName>
    </recommendedName>
</protein>
<evidence type="ECO:0000256" key="1">
    <source>
        <dbReference type="SAM" id="MobiDB-lite"/>
    </source>
</evidence>
<keyword evidence="3" id="KW-1185">Reference proteome</keyword>
<gene>
    <name evidence="2" type="ORF">ACFQQL_12505</name>
</gene>
<evidence type="ECO:0000313" key="3">
    <source>
        <dbReference type="Proteomes" id="UP001596455"/>
    </source>
</evidence>
<accession>A0ABW2QDC1</accession>